<evidence type="ECO:0000313" key="1">
    <source>
        <dbReference type="EMBL" id="AFF28443.1"/>
    </source>
</evidence>
<evidence type="ECO:0000313" key="2">
    <source>
        <dbReference type="Proteomes" id="UP000007891"/>
    </source>
</evidence>
<keyword evidence="2" id="KW-1185">Reference proteome</keyword>
<organism evidence="1 2">
    <name type="scientific">Mycobacterium phage Tiger</name>
    <dbReference type="NCBI Taxonomy" id="1161934"/>
    <lineage>
        <taxon>Viruses</taxon>
        <taxon>Duplodnaviria</taxon>
        <taxon>Heunggongvirae</taxon>
        <taxon>Uroviricota</taxon>
        <taxon>Caudoviricetes</taxon>
        <taxon>Benedictvirus</taxon>
        <taxon>Benedictvirus tiger</taxon>
    </lineage>
</organism>
<sequence length="51" mass="5575">MPADHNLKQDLVASCGCHLIIKFAPEDQTRVVDVIHGWACFSHGAPRGGYL</sequence>
<dbReference type="KEGG" id="vg:40083715"/>
<proteinExistence type="predicted"/>
<reference evidence="2" key="1">
    <citation type="submission" date="2012-02" db="EMBL/GenBank/DDBJ databases">
        <authorList>
            <person name="Hersh A.R."/>
            <person name="Dasenko M.A."/>
            <person name="Denver D.R."/>
            <person name="Garcia-Ruiz H."/>
            <person name="Hoyer J.S."/>
            <person name="Jogdeo S."/>
            <person name="Sullivan C.M."/>
            <person name="Peterson M.R."/>
            <person name="Rowley E.R."/>
            <person name="Schnitzler C.E."/>
            <person name="Taylor B.J."/>
            <person name="Vining K.J."/>
            <person name="Almabruk K.H."/>
            <person name="Banawas S."/>
            <person name="Beatty C."/>
            <person name="Bullock C.J."/>
            <person name="Cappellazzi J.E."/>
            <person name="Chagani S.E."/>
            <person name="Chatterjee P."/>
            <person name="Cram E.D."/>
            <person name="Elorriaga M.E."/>
            <person name="Esser M."/>
            <person name="Fellows E.J."/>
            <person name="Garcia G.R."/>
            <person name="Gullaba J.M."/>
            <person name="Kinsley M.A."/>
            <person name="Luo F."/>
            <person name="McGinnis M."/>
            <person name="Paquette C.E."/>
            <person name="Reddekopp R.L."/>
            <person name="Rosen K.L."/>
            <person name="Sahlfeld L.M."/>
            <person name="Vondras A.M."/>
            <person name="Wang J.X."/>
            <person name="Weiss E.S."/>
            <person name="Wernick R."/>
            <person name="Abuelizz H.A."/>
            <person name="Amaro Y."/>
            <person name="Archer C.L."/>
            <person name="Basu A."/>
            <person name="Bellinger M.R."/>
            <person name="Johnson S.F."/>
            <person name="Kitchen S.A."/>
            <person name="Li M."/>
            <person name="Morey-Castro K.E."/>
            <person name="Lavalleur H.J."/>
            <person name="Rangel L.J."/>
            <person name="Ree J.F."/>
            <person name="Shay S.D."/>
            <person name="Sheng Y."/>
            <person name="Smyth J.C."/>
            <person name="Stamm E.A."/>
            <person name="Taylor C.R."/>
            <person name="Vining O.B."/>
            <person name="Wanzeck K.M."/>
            <person name="Watson G."/>
            <person name="Bruck A.J."/>
            <person name="Bradley K.W."/>
            <person name="Khaja R."/>
            <person name="Lewis M.F."/>
            <person name="Barker L.P."/>
            <person name="Asai D.J."/>
            <person name="Bowman C.A."/>
            <person name="Russell D.A."/>
            <person name="Pope W.H."/>
            <person name="Jacobs-Sera D."/>
            <person name="Hendrix R.W."/>
            <person name="Hatfull G.F."/>
        </authorList>
    </citation>
    <scope>NUCLEOTIDE SEQUENCE [LARGE SCALE GENOMIC DNA]</scope>
</reference>
<dbReference type="Proteomes" id="UP000007891">
    <property type="component" value="Segment"/>
</dbReference>
<dbReference type="GeneID" id="40083715"/>
<name>H9NCX2_9CAUD</name>
<dbReference type="EMBL" id="JQ684677">
    <property type="protein sequence ID" value="AFF28443.1"/>
    <property type="molecule type" value="Genomic_DNA"/>
</dbReference>
<gene>
    <name evidence="1" type="primary">59</name>
    <name evidence="1" type="ORF">TIGER_59</name>
</gene>
<accession>H9NCX2</accession>
<protein>
    <submittedName>
        <fullName evidence="1">Uncharacterized protein</fullName>
    </submittedName>
</protein>
<dbReference type="RefSeq" id="YP_009607702.1">
    <property type="nucleotide sequence ID" value="NC_041984.1"/>
</dbReference>